<dbReference type="InterPro" id="IPR009395">
    <property type="entry name" value="BLOC1S1"/>
</dbReference>
<comment type="similarity">
    <text evidence="1">Belongs to the BLOC1S1 family.</text>
</comment>
<dbReference type="PANTHER" id="PTHR13073">
    <property type="entry name" value="BLOC-1 COMPLEX SUBUNIT 1"/>
    <property type="match status" value="1"/>
</dbReference>
<evidence type="ECO:0000256" key="2">
    <source>
        <dbReference type="ARBA" id="ARBA00019577"/>
    </source>
</evidence>
<evidence type="ECO:0000256" key="1">
    <source>
        <dbReference type="ARBA" id="ARBA00007133"/>
    </source>
</evidence>
<evidence type="ECO:0000313" key="5">
    <source>
        <dbReference type="Proteomes" id="UP001177023"/>
    </source>
</evidence>
<evidence type="ECO:0000256" key="3">
    <source>
        <dbReference type="SAM" id="MobiDB-lite"/>
    </source>
</evidence>
<dbReference type="AlphaFoldDB" id="A0AA36GB76"/>
<reference evidence="4" key="1">
    <citation type="submission" date="2023-06" db="EMBL/GenBank/DDBJ databases">
        <authorList>
            <person name="Delattre M."/>
        </authorList>
    </citation>
    <scope>NUCLEOTIDE SEQUENCE</scope>
    <source>
        <strain evidence="4">AF72</strain>
    </source>
</reference>
<dbReference type="GO" id="GO:0016197">
    <property type="term" value="P:endosomal transport"/>
    <property type="evidence" value="ECO:0007669"/>
    <property type="project" value="TreeGrafter"/>
</dbReference>
<sequence length="140" mass="16078">MLSSMLKEHQQKQQLRREMQEKYKNEAVVAAQDLSTSVVDHLNARVSQAYHHQKRLDIEAKRFDNHTVALAKQVSQWYEVTDALNSALKEVGDVENWATTIENDMAFIAETLNRVFKENSQRESTSTEPEADEAEEPTNS</sequence>
<dbReference type="Proteomes" id="UP001177023">
    <property type="component" value="Unassembled WGS sequence"/>
</dbReference>
<dbReference type="EMBL" id="CATQJA010002655">
    <property type="protein sequence ID" value="CAJ0579170.1"/>
    <property type="molecule type" value="Genomic_DNA"/>
</dbReference>
<dbReference type="GO" id="GO:0031083">
    <property type="term" value="C:BLOC-1 complex"/>
    <property type="evidence" value="ECO:0007669"/>
    <property type="project" value="InterPro"/>
</dbReference>
<dbReference type="PANTHER" id="PTHR13073:SF0">
    <property type="entry name" value="BIOGENESIS OF LYSOSOME-RELATED ORGANELLES COMPLEX 1 SUBUNIT 1"/>
    <property type="match status" value="1"/>
</dbReference>
<gene>
    <name evidence="4" type="ORF">MSPICULIGERA_LOCUS17400</name>
</gene>
<proteinExistence type="inferred from homology"/>
<keyword evidence="5" id="KW-1185">Reference proteome</keyword>
<organism evidence="4 5">
    <name type="scientific">Mesorhabditis spiculigera</name>
    <dbReference type="NCBI Taxonomy" id="96644"/>
    <lineage>
        <taxon>Eukaryota</taxon>
        <taxon>Metazoa</taxon>
        <taxon>Ecdysozoa</taxon>
        <taxon>Nematoda</taxon>
        <taxon>Chromadorea</taxon>
        <taxon>Rhabditida</taxon>
        <taxon>Rhabditina</taxon>
        <taxon>Rhabditomorpha</taxon>
        <taxon>Rhabditoidea</taxon>
        <taxon>Rhabditidae</taxon>
        <taxon>Mesorhabditinae</taxon>
        <taxon>Mesorhabditis</taxon>
    </lineage>
</organism>
<evidence type="ECO:0000313" key="4">
    <source>
        <dbReference type="EMBL" id="CAJ0579170.1"/>
    </source>
</evidence>
<feature type="compositionally biased region" description="Acidic residues" evidence="3">
    <location>
        <begin position="129"/>
        <end position="140"/>
    </location>
</feature>
<feature type="region of interest" description="Disordered" evidence="3">
    <location>
        <begin position="118"/>
        <end position="140"/>
    </location>
</feature>
<name>A0AA36GB76_9BILA</name>
<dbReference type="Pfam" id="PF06320">
    <property type="entry name" value="GCN5L1"/>
    <property type="match status" value="1"/>
</dbReference>
<protein>
    <recommendedName>
        <fullName evidence="2">Biogenesis of lysosome-related organelles complex 1 subunit 1</fullName>
    </recommendedName>
</protein>
<comment type="caution">
    <text evidence="4">The sequence shown here is derived from an EMBL/GenBank/DDBJ whole genome shotgun (WGS) entry which is preliminary data.</text>
</comment>
<feature type="non-terminal residue" evidence="4">
    <location>
        <position position="1"/>
    </location>
</feature>
<accession>A0AA36GB76</accession>